<dbReference type="KEGG" id="psoj:PHYSODRAFT_329288"/>
<dbReference type="EMBL" id="JH159153">
    <property type="protein sequence ID" value="EGZ21308.1"/>
    <property type="molecule type" value="Genomic_DNA"/>
</dbReference>
<feature type="domain" description="Transposase MuDR plant" evidence="2">
    <location>
        <begin position="21"/>
        <end position="83"/>
    </location>
</feature>
<keyword evidence="4" id="KW-1185">Reference proteome</keyword>
<dbReference type="Pfam" id="PF03108">
    <property type="entry name" value="DBD_Tnp_Mut"/>
    <property type="match status" value="1"/>
</dbReference>
<dbReference type="InterPro" id="IPR004332">
    <property type="entry name" value="Transposase_MuDR"/>
</dbReference>
<evidence type="ECO:0000259" key="2">
    <source>
        <dbReference type="Pfam" id="PF03108"/>
    </source>
</evidence>
<dbReference type="Proteomes" id="UP000002640">
    <property type="component" value="Unassembled WGS sequence"/>
</dbReference>
<dbReference type="GeneID" id="20645923"/>
<sequence length="184" mass="19791">MELPPPPPPPTSHLAQGPADDTITEGTCFPDQKSCTKALRKYAATHGMTIKLDPKHHGGAMLTYKCDGGDQCRFTVVALRSQRQASSGYFISHCNLAHNMCIGRSKLTASQVRNDELIRSLVASDPSIGGKVIVDHVKRMRGGYLPLSDVQTAVKVATTRETAPRGSARAASARCIVLRQHGNS</sequence>
<name>G4ZBV4_PHYSP</name>
<proteinExistence type="predicted"/>
<organism evidence="3 4">
    <name type="scientific">Phytophthora sojae (strain P6497)</name>
    <name type="common">Soybean stem and root rot agent</name>
    <name type="synonym">Phytophthora megasperma f. sp. glycines</name>
    <dbReference type="NCBI Taxonomy" id="1094619"/>
    <lineage>
        <taxon>Eukaryota</taxon>
        <taxon>Sar</taxon>
        <taxon>Stramenopiles</taxon>
        <taxon>Oomycota</taxon>
        <taxon>Peronosporomycetes</taxon>
        <taxon>Peronosporales</taxon>
        <taxon>Peronosporaceae</taxon>
        <taxon>Phytophthora</taxon>
    </lineage>
</organism>
<dbReference type="RefSeq" id="XP_009524025.1">
    <property type="nucleotide sequence ID" value="XM_009525730.1"/>
</dbReference>
<gene>
    <name evidence="3" type="ORF">PHYSODRAFT_329288</name>
</gene>
<evidence type="ECO:0000256" key="1">
    <source>
        <dbReference type="SAM" id="MobiDB-lite"/>
    </source>
</evidence>
<dbReference type="InParanoid" id="G4ZBV4"/>
<evidence type="ECO:0000313" key="3">
    <source>
        <dbReference type="EMBL" id="EGZ21308.1"/>
    </source>
</evidence>
<dbReference type="AlphaFoldDB" id="G4ZBV4"/>
<evidence type="ECO:0000313" key="4">
    <source>
        <dbReference type="Proteomes" id="UP000002640"/>
    </source>
</evidence>
<accession>G4ZBV4</accession>
<feature type="region of interest" description="Disordered" evidence="1">
    <location>
        <begin position="1"/>
        <end position="23"/>
    </location>
</feature>
<feature type="compositionally biased region" description="Pro residues" evidence="1">
    <location>
        <begin position="1"/>
        <end position="11"/>
    </location>
</feature>
<reference evidence="3 4" key="1">
    <citation type="journal article" date="2006" name="Science">
        <title>Phytophthora genome sequences uncover evolutionary origins and mechanisms of pathogenesis.</title>
        <authorList>
            <person name="Tyler B.M."/>
            <person name="Tripathy S."/>
            <person name="Zhang X."/>
            <person name="Dehal P."/>
            <person name="Jiang R.H."/>
            <person name="Aerts A."/>
            <person name="Arredondo F.D."/>
            <person name="Baxter L."/>
            <person name="Bensasson D."/>
            <person name="Beynon J.L."/>
            <person name="Chapman J."/>
            <person name="Damasceno C.M."/>
            <person name="Dorrance A.E."/>
            <person name="Dou D."/>
            <person name="Dickerman A.W."/>
            <person name="Dubchak I.L."/>
            <person name="Garbelotto M."/>
            <person name="Gijzen M."/>
            <person name="Gordon S.G."/>
            <person name="Govers F."/>
            <person name="Grunwald N.J."/>
            <person name="Huang W."/>
            <person name="Ivors K.L."/>
            <person name="Jones R.W."/>
            <person name="Kamoun S."/>
            <person name="Krampis K."/>
            <person name="Lamour K.H."/>
            <person name="Lee M.K."/>
            <person name="McDonald W.H."/>
            <person name="Medina M."/>
            <person name="Meijer H.J."/>
            <person name="Nordberg E.K."/>
            <person name="Maclean D.J."/>
            <person name="Ospina-Giraldo M.D."/>
            <person name="Morris P.F."/>
            <person name="Phuntumart V."/>
            <person name="Putnam N.H."/>
            <person name="Rash S."/>
            <person name="Rose J.K."/>
            <person name="Sakihama Y."/>
            <person name="Salamov A.A."/>
            <person name="Savidor A."/>
            <person name="Scheuring C.F."/>
            <person name="Smith B.M."/>
            <person name="Sobral B.W."/>
            <person name="Terry A."/>
            <person name="Torto-Alalibo T.A."/>
            <person name="Win J."/>
            <person name="Xu Z."/>
            <person name="Zhang H."/>
            <person name="Grigoriev I.V."/>
            <person name="Rokhsar D.S."/>
            <person name="Boore J.L."/>
        </authorList>
    </citation>
    <scope>NUCLEOTIDE SEQUENCE [LARGE SCALE GENOMIC DNA]</scope>
    <source>
        <strain evidence="3 4">P6497</strain>
    </source>
</reference>
<protein>
    <recommendedName>
        <fullName evidence="2">Transposase MuDR plant domain-containing protein</fullName>
    </recommendedName>
</protein>